<gene>
    <name evidence="1" type="ORF">GCM10007384_34500</name>
</gene>
<reference evidence="1 2" key="1">
    <citation type="journal article" date="2014" name="Int. J. Syst. Evol. Microbiol.">
        <title>Complete genome sequence of Corynebacterium casei LMG S-19264T (=DSM 44701T), isolated from a smear-ripened cheese.</title>
        <authorList>
            <consortium name="US DOE Joint Genome Institute (JGI-PGF)"/>
            <person name="Walter F."/>
            <person name="Albersmeier A."/>
            <person name="Kalinowski J."/>
            <person name="Ruckert C."/>
        </authorList>
    </citation>
    <scope>NUCLEOTIDE SEQUENCE [LARGE SCALE GENOMIC DNA]</scope>
    <source>
        <strain evidence="1 2">KCTC 12285</strain>
    </source>
</reference>
<sequence>MKNVYRVLGILSIILLMSCNREPSLQKYFVDHQGDNDFIAVDVPSSLLSTETIQLDKEEKEALESVKKINFLALPLKQSNQDKFEKESTTIKNILDSDTYETLVRFGSNGIKGVLKYEGEEDDIDEIIIFATDQKKGLALIRVLGDNMRPEKMAMLMKSVEKGKINLDAFKSIADSIDFD</sequence>
<dbReference type="EMBL" id="BMWS01000029">
    <property type="protein sequence ID" value="GGX30464.1"/>
    <property type="molecule type" value="Genomic_DNA"/>
</dbReference>
<evidence type="ECO:0008006" key="3">
    <source>
        <dbReference type="Google" id="ProtNLM"/>
    </source>
</evidence>
<dbReference type="InterPro" id="IPR025348">
    <property type="entry name" value="DUF4252"/>
</dbReference>
<evidence type="ECO:0000313" key="2">
    <source>
        <dbReference type="Proteomes" id="UP000601108"/>
    </source>
</evidence>
<protein>
    <recommendedName>
        <fullName evidence="3">DUF4252 domain-containing protein</fullName>
    </recommendedName>
</protein>
<evidence type="ECO:0000313" key="1">
    <source>
        <dbReference type="EMBL" id="GGX30464.1"/>
    </source>
</evidence>
<proteinExistence type="predicted"/>
<comment type="caution">
    <text evidence="1">The sequence shown here is derived from an EMBL/GenBank/DDBJ whole genome shotgun (WGS) entry which is preliminary data.</text>
</comment>
<organism evidence="1 2">
    <name type="scientific">Aquimarina muelleri</name>
    <dbReference type="NCBI Taxonomy" id="279356"/>
    <lineage>
        <taxon>Bacteria</taxon>
        <taxon>Pseudomonadati</taxon>
        <taxon>Bacteroidota</taxon>
        <taxon>Flavobacteriia</taxon>
        <taxon>Flavobacteriales</taxon>
        <taxon>Flavobacteriaceae</taxon>
        <taxon>Aquimarina</taxon>
    </lineage>
</organism>
<dbReference type="AlphaFoldDB" id="A0A918N3Z5"/>
<dbReference type="PROSITE" id="PS51257">
    <property type="entry name" value="PROKAR_LIPOPROTEIN"/>
    <property type="match status" value="1"/>
</dbReference>
<name>A0A918N3Z5_9FLAO</name>
<accession>A0A918N3Z5</accession>
<dbReference type="Proteomes" id="UP000601108">
    <property type="component" value="Unassembled WGS sequence"/>
</dbReference>
<keyword evidence="2" id="KW-1185">Reference proteome</keyword>
<dbReference type="Pfam" id="PF14060">
    <property type="entry name" value="DUF4252"/>
    <property type="match status" value="1"/>
</dbReference>
<dbReference type="RefSeq" id="WP_035088214.1">
    <property type="nucleotide sequence ID" value="NZ_BMWS01000029.1"/>
</dbReference>